<dbReference type="EMBL" id="PYSW02000008">
    <property type="protein sequence ID" value="KAG2388950.1"/>
    <property type="molecule type" value="Genomic_DNA"/>
</dbReference>
<evidence type="ECO:0000313" key="2">
    <source>
        <dbReference type="EMBL" id="KAG2388950.1"/>
    </source>
</evidence>
<protein>
    <submittedName>
        <fullName evidence="2">Uncharacterized protein</fullName>
    </submittedName>
</protein>
<reference evidence="2 3" key="1">
    <citation type="journal article" date="2018" name="BMC Genomics">
        <title>The genome of Naegleria lovaniensis, the basis for a comparative approach to unravel pathogenicity factors of the human pathogenic amoeba N. fowleri.</title>
        <authorList>
            <person name="Liechti N."/>
            <person name="Schurch N."/>
            <person name="Bruggmann R."/>
            <person name="Wittwer M."/>
        </authorList>
    </citation>
    <scope>NUCLEOTIDE SEQUENCE [LARGE SCALE GENOMIC DNA]</scope>
    <source>
        <strain evidence="2 3">ATCC 30569</strain>
    </source>
</reference>
<feature type="compositionally biased region" description="Polar residues" evidence="1">
    <location>
        <begin position="96"/>
        <end position="109"/>
    </location>
</feature>
<dbReference type="RefSeq" id="XP_044552942.1">
    <property type="nucleotide sequence ID" value="XM_044690328.1"/>
</dbReference>
<keyword evidence="3" id="KW-1185">Reference proteome</keyword>
<dbReference type="AlphaFoldDB" id="A0AA88GXQ1"/>
<organism evidence="2 3">
    <name type="scientific">Naegleria lovaniensis</name>
    <name type="common">Amoeba</name>
    <dbReference type="NCBI Taxonomy" id="51637"/>
    <lineage>
        <taxon>Eukaryota</taxon>
        <taxon>Discoba</taxon>
        <taxon>Heterolobosea</taxon>
        <taxon>Tetramitia</taxon>
        <taxon>Eutetramitia</taxon>
        <taxon>Vahlkampfiidae</taxon>
        <taxon>Naegleria</taxon>
    </lineage>
</organism>
<evidence type="ECO:0000313" key="3">
    <source>
        <dbReference type="Proteomes" id="UP000816034"/>
    </source>
</evidence>
<evidence type="ECO:0000256" key="1">
    <source>
        <dbReference type="SAM" id="MobiDB-lite"/>
    </source>
</evidence>
<gene>
    <name evidence="2" type="ORF">C9374_014350</name>
</gene>
<dbReference type="Proteomes" id="UP000816034">
    <property type="component" value="Unassembled WGS sequence"/>
</dbReference>
<accession>A0AA88GXQ1</accession>
<name>A0AA88GXQ1_NAELO</name>
<feature type="region of interest" description="Disordered" evidence="1">
    <location>
        <begin position="86"/>
        <end position="110"/>
    </location>
</feature>
<proteinExistence type="predicted"/>
<dbReference type="GeneID" id="68106803"/>
<comment type="caution">
    <text evidence="2">The sequence shown here is derived from an EMBL/GenBank/DDBJ whole genome shotgun (WGS) entry which is preliminary data.</text>
</comment>
<sequence length="142" mass="15385">MSSNETSPASSSSNSSLPMMGVSEFAKLTGDMRASLGLLVENGICKINGNASLVVMPSTPNYDYSKSVSGGENLLNPLPASAKDIYLRNYGGPTTGGSASRPSRPQQEPQNDEFFADNWYFVELHQSILQESTHSRERYSNL</sequence>